<dbReference type="Proteomes" id="UP000290958">
    <property type="component" value="Unassembled WGS sequence"/>
</dbReference>
<dbReference type="InterPro" id="IPR013762">
    <property type="entry name" value="Integrase-like_cat_sf"/>
</dbReference>
<keyword evidence="4" id="KW-1185">Reference proteome</keyword>
<reference evidence="4" key="1">
    <citation type="submission" date="2019-01" db="EMBL/GenBank/DDBJ databases">
        <title>Cytophagaceae bacterium strain CAR-16.</title>
        <authorList>
            <person name="Chen W.-M."/>
        </authorList>
    </citation>
    <scope>NUCLEOTIDE SEQUENCE [LARGE SCALE GENOMIC DNA]</scope>
    <source>
        <strain evidence="4">CHR27</strain>
    </source>
</reference>
<feature type="domain" description="Tyr recombinase" evidence="2">
    <location>
        <begin position="363"/>
        <end position="562"/>
    </location>
</feature>
<dbReference type="GO" id="GO:0015074">
    <property type="term" value="P:DNA integration"/>
    <property type="evidence" value="ECO:0007669"/>
    <property type="project" value="InterPro"/>
</dbReference>
<gene>
    <name evidence="3" type="ORF">EQG66_15095</name>
</gene>
<comment type="caution">
    <text evidence="3">The sequence shown here is derived from an EMBL/GenBank/DDBJ whole genome shotgun (WGS) entry which is preliminary data.</text>
</comment>
<dbReference type="GO" id="GO:0006310">
    <property type="term" value="P:DNA recombination"/>
    <property type="evidence" value="ECO:0007669"/>
    <property type="project" value="UniProtKB-KW"/>
</dbReference>
<dbReference type="AlphaFoldDB" id="A0A4Q1KB60"/>
<organism evidence="3 4">
    <name type="scientific">Sphingobium fluviale</name>
    <dbReference type="NCBI Taxonomy" id="2506423"/>
    <lineage>
        <taxon>Bacteria</taxon>
        <taxon>Pseudomonadati</taxon>
        <taxon>Pseudomonadota</taxon>
        <taxon>Alphaproteobacteria</taxon>
        <taxon>Sphingomonadales</taxon>
        <taxon>Sphingomonadaceae</taxon>
        <taxon>Sphingobium</taxon>
    </lineage>
</organism>
<protein>
    <submittedName>
        <fullName evidence="3">Integrase</fullName>
    </submittedName>
</protein>
<evidence type="ECO:0000313" key="3">
    <source>
        <dbReference type="EMBL" id="RXR23683.1"/>
    </source>
</evidence>
<dbReference type="PROSITE" id="PS51898">
    <property type="entry name" value="TYR_RECOMBINASE"/>
    <property type="match status" value="1"/>
</dbReference>
<dbReference type="GO" id="GO:0003677">
    <property type="term" value="F:DNA binding"/>
    <property type="evidence" value="ECO:0007669"/>
    <property type="project" value="InterPro"/>
</dbReference>
<evidence type="ECO:0000256" key="1">
    <source>
        <dbReference type="ARBA" id="ARBA00023172"/>
    </source>
</evidence>
<dbReference type="Gene3D" id="1.10.443.10">
    <property type="entry name" value="Intergrase catalytic core"/>
    <property type="match status" value="1"/>
</dbReference>
<dbReference type="SUPFAM" id="SSF56349">
    <property type="entry name" value="DNA breaking-rejoining enzymes"/>
    <property type="match status" value="1"/>
</dbReference>
<evidence type="ECO:0000259" key="2">
    <source>
        <dbReference type="PROSITE" id="PS51898"/>
    </source>
</evidence>
<evidence type="ECO:0000313" key="4">
    <source>
        <dbReference type="Proteomes" id="UP000290958"/>
    </source>
</evidence>
<accession>A0A4Q1KB60</accession>
<keyword evidence="1" id="KW-0233">DNA recombination</keyword>
<dbReference type="CDD" id="cd01187">
    <property type="entry name" value="INT_tnpB_C_Tn554"/>
    <property type="match status" value="1"/>
</dbReference>
<dbReference type="OrthoDB" id="7476432at2"/>
<dbReference type="InterPro" id="IPR011010">
    <property type="entry name" value="DNA_brk_join_enz"/>
</dbReference>
<name>A0A4Q1KB60_9SPHN</name>
<dbReference type="Pfam" id="PF00589">
    <property type="entry name" value="Phage_integrase"/>
    <property type="match status" value="1"/>
</dbReference>
<sequence>MGMTPLALVGGTPHDTDRYSNWLEARLGDVSPLLVENPVWSDAIMNEVFGHPWLSQTYASLPLGAAVPVLTNEIKAYLAASVLDDRKADAHWFQRRIPVIRYLVAEGESLLQHFGAGCLADIPHPNFGLSDGDGSARTKCHNDTALGLYAAWYGANYGRRRQSQTRHWIRDGKVVTTQYRSPEVQLFGDIHRFSIINRAQMAPMHDRNIILLNDLYSEEDTRFRDRQRQSDTYLNFLCFEPWLRPPMRSFLLDKVTHGELAPGTVSGMQSRLRLFARFLREDGVVDPGQINELTMERYLAWGNARQATGKNWYTDIVQLLRAAPVLLPGQWPRIALDKRAARRIRYKQAPDDPRNRLYASREGANRAAPSEALAAMVAKLDELPAPIPAIFMIGITTGARAEDLHALLFDCLRPDPHDKRFMLFTFWQNKVSRWNTKPLLVTDPAHQAMIELIEAQRDRVRQRYGSATKYLFPVFYGKRESFLGNNWTLQELKMLCLRHGIVDGEGKPFDFSWHPLRHHRGTQMAAEGHDILSIMFELGHASPDMASMYVNKRLELKKNALLRKGGGQFFTIAGKVDEVVGDLLLRKETMMATRVCGGACTLPGQLGEWCEHAHACLTCRFFRADGDDLEHFRCERAGLYVAIEGLEQEARNYEEGGQTRLADITRKRLQHNKDAVHNTDTIIRSIEERGLYNGEKQRYRPAAAREKATP</sequence>
<dbReference type="InterPro" id="IPR002104">
    <property type="entry name" value="Integrase_catalytic"/>
</dbReference>
<dbReference type="EMBL" id="SBKP01000032">
    <property type="protein sequence ID" value="RXR23683.1"/>
    <property type="molecule type" value="Genomic_DNA"/>
</dbReference>
<proteinExistence type="predicted"/>